<dbReference type="EMBL" id="CADCWM010001012">
    <property type="protein sequence ID" value="CAA9586886.1"/>
    <property type="molecule type" value="Genomic_DNA"/>
</dbReference>
<sequence length="111" mass="12358">HGDGAHRALGLRRLSPLRPAVRRTRRRIAERRRGAQSDAAPDGGGGAGADPGRQRRGVWPPERREGSGRLRRPRLRDGARPSRHPPGDDRHARTGRPRRDRAWARIPTVGV</sequence>
<organism evidence="2">
    <name type="scientific">uncultured Thermomicrobiales bacterium</name>
    <dbReference type="NCBI Taxonomy" id="1645740"/>
    <lineage>
        <taxon>Bacteria</taxon>
        <taxon>Pseudomonadati</taxon>
        <taxon>Thermomicrobiota</taxon>
        <taxon>Thermomicrobia</taxon>
        <taxon>Thermomicrobiales</taxon>
        <taxon>environmental samples</taxon>
    </lineage>
</organism>
<feature type="non-terminal residue" evidence="2">
    <location>
        <position position="111"/>
    </location>
</feature>
<name>A0A6J4VT09_9BACT</name>
<dbReference type="AlphaFoldDB" id="A0A6J4VT09"/>
<feature type="non-terminal residue" evidence="2">
    <location>
        <position position="1"/>
    </location>
</feature>
<dbReference type="GO" id="GO:0016301">
    <property type="term" value="F:kinase activity"/>
    <property type="evidence" value="ECO:0007669"/>
    <property type="project" value="UniProtKB-KW"/>
</dbReference>
<keyword evidence="2" id="KW-0418">Kinase</keyword>
<accession>A0A6J4VT09</accession>
<dbReference type="EC" id="2.7.1.170" evidence="2"/>
<evidence type="ECO:0000313" key="2">
    <source>
        <dbReference type="EMBL" id="CAA9586886.1"/>
    </source>
</evidence>
<feature type="compositionally biased region" description="Basic and acidic residues" evidence="1">
    <location>
        <begin position="75"/>
        <end position="92"/>
    </location>
</feature>
<evidence type="ECO:0000256" key="1">
    <source>
        <dbReference type="SAM" id="MobiDB-lite"/>
    </source>
</evidence>
<proteinExistence type="predicted"/>
<feature type="compositionally biased region" description="Basic residues" evidence="1">
    <location>
        <begin position="20"/>
        <end position="30"/>
    </location>
</feature>
<reference evidence="2" key="1">
    <citation type="submission" date="2020-02" db="EMBL/GenBank/DDBJ databases">
        <authorList>
            <person name="Meier V. D."/>
        </authorList>
    </citation>
    <scope>NUCLEOTIDE SEQUENCE</scope>
    <source>
        <strain evidence="2">AVDCRST_MAG88</strain>
    </source>
</reference>
<protein>
    <submittedName>
        <fullName evidence="2">Anhydro-N-acetylmuramic acid kinase</fullName>
        <ecNumber evidence="2">2.7.1.170</ecNumber>
    </submittedName>
</protein>
<gene>
    <name evidence="2" type="ORF">AVDCRST_MAG88-4087</name>
</gene>
<feature type="region of interest" description="Disordered" evidence="1">
    <location>
        <begin position="1"/>
        <end position="111"/>
    </location>
</feature>
<keyword evidence="2" id="KW-0808">Transferase</keyword>